<evidence type="ECO:0000256" key="5">
    <source>
        <dbReference type="SAM" id="Phobius"/>
    </source>
</evidence>
<dbReference type="InterPro" id="IPR036259">
    <property type="entry name" value="MFS_trans_sf"/>
</dbReference>
<evidence type="ECO:0000259" key="6">
    <source>
        <dbReference type="PROSITE" id="PS50850"/>
    </source>
</evidence>
<dbReference type="GO" id="GO:0022857">
    <property type="term" value="F:transmembrane transporter activity"/>
    <property type="evidence" value="ECO:0007669"/>
    <property type="project" value="InterPro"/>
</dbReference>
<feature type="transmembrane region" description="Helical" evidence="5">
    <location>
        <begin position="307"/>
        <end position="329"/>
    </location>
</feature>
<name>A0A2S0IDH4_9BURK</name>
<evidence type="ECO:0000256" key="3">
    <source>
        <dbReference type="ARBA" id="ARBA00022989"/>
    </source>
</evidence>
<dbReference type="OrthoDB" id="9810941at2"/>
<reference evidence="7 8" key="1">
    <citation type="submission" date="2017-09" db="EMBL/GenBank/DDBJ databases">
        <title>Genomic, metabolic, and phenotypic characteristics of bacterial isolates from the natural microbiome of the model nematode Caenorhabditis elegans.</title>
        <authorList>
            <person name="Zimmermann J."/>
            <person name="Obeng N."/>
            <person name="Yang W."/>
            <person name="Obeng O."/>
            <person name="Kissoyan K."/>
            <person name="Pees B."/>
            <person name="Dirksen P."/>
            <person name="Hoppner M."/>
            <person name="Franke A."/>
            <person name="Rosenstiel P."/>
            <person name="Leippe M."/>
            <person name="Dierking K."/>
            <person name="Kaleta C."/>
            <person name="Schulenburg H."/>
        </authorList>
    </citation>
    <scope>NUCLEOTIDE SEQUENCE [LARGE SCALE GENOMIC DNA]</scope>
    <source>
        <strain evidence="7 8">MYb73</strain>
    </source>
</reference>
<feature type="transmembrane region" description="Helical" evidence="5">
    <location>
        <begin position="283"/>
        <end position="301"/>
    </location>
</feature>
<dbReference type="PANTHER" id="PTHR23514">
    <property type="entry name" value="BYPASS OF STOP CODON PROTEIN 6"/>
    <property type="match status" value="1"/>
</dbReference>
<dbReference type="Pfam" id="PF07690">
    <property type="entry name" value="MFS_1"/>
    <property type="match status" value="1"/>
</dbReference>
<organism evidence="7 8">
    <name type="scientific">Achromobacter spanius</name>
    <dbReference type="NCBI Taxonomy" id="217203"/>
    <lineage>
        <taxon>Bacteria</taxon>
        <taxon>Pseudomonadati</taxon>
        <taxon>Pseudomonadota</taxon>
        <taxon>Betaproteobacteria</taxon>
        <taxon>Burkholderiales</taxon>
        <taxon>Alcaligenaceae</taxon>
        <taxon>Achromobacter</taxon>
    </lineage>
</organism>
<dbReference type="GO" id="GO:0016020">
    <property type="term" value="C:membrane"/>
    <property type="evidence" value="ECO:0007669"/>
    <property type="project" value="UniProtKB-SubCell"/>
</dbReference>
<evidence type="ECO:0000256" key="2">
    <source>
        <dbReference type="ARBA" id="ARBA00022692"/>
    </source>
</evidence>
<feature type="transmembrane region" description="Helical" evidence="5">
    <location>
        <begin position="154"/>
        <end position="173"/>
    </location>
</feature>
<dbReference type="InterPro" id="IPR051788">
    <property type="entry name" value="MFS_Transporter"/>
</dbReference>
<feature type="transmembrane region" description="Helical" evidence="5">
    <location>
        <begin position="179"/>
        <end position="202"/>
    </location>
</feature>
<keyword evidence="2 5" id="KW-0812">Transmembrane</keyword>
<protein>
    <submittedName>
        <fullName evidence="7">MFS transporter</fullName>
    </submittedName>
</protein>
<dbReference type="Proteomes" id="UP000239477">
    <property type="component" value="Chromosome"/>
</dbReference>
<dbReference type="InterPro" id="IPR011701">
    <property type="entry name" value="MFS"/>
</dbReference>
<dbReference type="Gene3D" id="1.20.1250.20">
    <property type="entry name" value="MFS general substrate transporter like domains"/>
    <property type="match status" value="2"/>
</dbReference>
<dbReference type="RefSeq" id="WP_105240719.1">
    <property type="nucleotide sequence ID" value="NZ_CP023270.1"/>
</dbReference>
<keyword evidence="3 5" id="KW-1133">Transmembrane helix</keyword>
<gene>
    <name evidence="7" type="ORF">CLM73_24955</name>
</gene>
<feature type="transmembrane region" description="Helical" evidence="5">
    <location>
        <begin position="209"/>
        <end position="231"/>
    </location>
</feature>
<evidence type="ECO:0000313" key="8">
    <source>
        <dbReference type="Proteomes" id="UP000239477"/>
    </source>
</evidence>
<dbReference type="SUPFAM" id="SSF103473">
    <property type="entry name" value="MFS general substrate transporter"/>
    <property type="match status" value="1"/>
</dbReference>
<accession>A0A2S0IDH4</accession>
<feature type="domain" description="Major facilitator superfamily (MFS) profile" evidence="6">
    <location>
        <begin position="25"/>
        <end position="393"/>
    </location>
</feature>
<evidence type="ECO:0000256" key="1">
    <source>
        <dbReference type="ARBA" id="ARBA00004141"/>
    </source>
</evidence>
<dbReference type="AlphaFoldDB" id="A0A2S0IDH4"/>
<evidence type="ECO:0000313" key="7">
    <source>
        <dbReference type="EMBL" id="AVJ30085.1"/>
    </source>
</evidence>
<comment type="subcellular location">
    <subcellularLocation>
        <location evidence="1">Membrane</location>
        <topology evidence="1">Multi-pass membrane protein</topology>
    </subcellularLocation>
</comment>
<keyword evidence="4 5" id="KW-0472">Membrane</keyword>
<feature type="transmembrane region" description="Helical" evidence="5">
    <location>
        <begin position="251"/>
        <end position="271"/>
    </location>
</feature>
<feature type="transmembrane region" description="Helical" evidence="5">
    <location>
        <begin position="31"/>
        <end position="50"/>
    </location>
</feature>
<feature type="transmembrane region" description="Helical" evidence="5">
    <location>
        <begin position="113"/>
        <end position="133"/>
    </location>
</feature>
<keyword evidence="8" id="KW-1185">Reference proteome</keyword>
<feature type="transmembrane region" description="Helical" evidence="5">
    <location>
        <begin position="62"/>
        <end position="83"/>
    </location>
</feature>
<dbReference type="PROSITE" id="PS50850">
    <property type="entry name" value="MFS"/>
    <property type="match status" value="1"/>
</dbReference>
<evidence type="ECO:0000256" key="4">
    <source>
        <dbReference type="ARBA" id="ARBA00023136"/>
    </source>
</evidence>
<feature type="transmembrane region" description="Helical" evidence="5">
    <location>
        <begin position="341"/>
        <end position="360"/>
    </location>
</feature>
<dbReference type="EMBL" id="CP023270">
    <property type="protein sequence ID" value="AVJ30085.1"/>
    <property type="molecule type" value="Genomic_DNA"/>
</dbReference>
<feature type="transmembrane region" description="Helical" evidence="5">
    <location>
        <begin position="90"/>
        <end position="107"/>
    </location>
</feature>
<proteinExistence type="predicted"/>
<dbReference type="PANTHER" id="PTHR23514:SF13">
    <property type="entry name" value="INNER MEMBRANE PROTEIN YBJJ"/>
    <property type="match status" value="1"/>
</dbReference>
<feature type="transmembrane region" description="Helical" evidence="5">
    <location>
        <begin position="372"/>
        <end position="391"/>
    </location>
</feature>
<dbReference type="InterPro" id="IPR020846">
    <property type="entry name" value="MFS_dom"/>
</dbReference>
<dbReference type="CDD" id="cd17393">
    <property type="entry name" value="MFS_MosC_like"/>
    <property type="match status" value="1"/>
</dbReference>
<sequence length="393" mass="39407">MQQADIHTPGRPLAAQDQAASLRAPKRATQLSLFIAGFALSSWAPLVPFAQQRLGADAATLGSVLLCLGLGAVIGMPGAGALVGRVGCKALIVTAGLVLAAVLPLMAIASTAFSLGLCLLIFGAATGAIDVAANVHGTEVQRIARQPLMSGFHGLYSIGGLVGAAAMTAIIAAGASAAAATLAAGLVIALCVLRAAPGFLVLPPAKTGPLLIVPRGVVAGIGLLAMVIFLAEGAMLDWSALLLSRDKGVDQRFAGVGYSVFACAMTLIRFVGDRLVTRAGERVVLVAGFLITAGGLALAAWSSHLAVVYPAIALAGLAAGNVVPILFSLAGRQTLMPPSQAIAAASMLGYLGVLLGPAVLGYAAHAVGLIDAFLWLAGLVALSAVAIRLVVRR</sequence>